<gene>
    <name evidence="1" type="ORF">SAMN05660282_01499</name>
</gene>
<reference evidence="1 2" key="1">
    <citation type="submission" date="2016-10" db="EMBL/GenBank/DDBJ databases">
        <authorList>
            <person name="de Groot N.N."/>
        </authorList>
    </citation>
    <scope>NUCLEOTIDE SEQUENCE [LARGE SCALE GENOMIC DNA]</scope>
    <source>
        <strain>J11</strain>
        <strain evidence="2">PG 39</strain>
    </source>
</reference>
<proteinExistence type="predicted"/>
<accession>A0A1I2TGG2</accession>
<evidence type="ECO:0000313" key="2">
    <source>
        <dbReference type="Proteomes" id="UP000199065"/>
    </source>
</evidence>
<dbReference type="InterPro" id="IPR021678">
    <property type="entry name" value="DUF3263"/>
</dbReference>
<evidence type="ECO:0000313" key="1">
    <source>
        <dbReference type="EMBL" id="SFG64032.1"/>
    </source>
</evidence>
<name>A0A1I2TGG2_9CORY</name>
<keyword evidence="2" id="KW-1185">Reference proteome</keyword>
<dbReference type="RefSeq" id="WP_092285996.1">
    <property type="nucleotide sequence ID" value="NZ_FOPJ01000008.1"/>
</dbReference>
<organism evidence="1 2">
    <name type="scientific">Corynebacterium spheniscorum</name>
    <dbReference type="NCBI Taxonomy" id="185761"/>
    <lineage>
        <taxon>Bacteria</taxon>
        <taxon>Bacillati</taxon>
        <taxon>Actinomycetota</taxon>
        <taxon>Actinomycetes</taxon>
        <taxon>Mycobacteriales</taxon>
        <taxon>Corynebacteriaceae</taxon>
        <taxon>Corynebacterium</taxon>
    </lineage>
</organism>
<dbReference type="Pfam" id="PF11662">
    <property type="entry name" value="DUF3263"/>
    <property type="match status" value="1"/>
</dbReference>
<dbReference type="STRING" id="185761.SAMN05660282_01499"/>
<evidence type="ECO:0008006" key="3">
    <source>
        <dbReference type="Google" id="ProtNLM"/>
    </source>
</evidence>
<dbReference type="AlphaFoldDB" id="A0A1I2TGG2"/>
<dbReference type="EMBL" id="FOPJ01000008">
    <property type="protein sequence ID" value="SFG64032.1"/>
    <property type="molecule type" value="Genomic_DNA"/>
</dbReference>
<dbReference type="OrthoDB" id="3268863at2"/>
<sequence length="85" mass="9964">MAYSVGMDELNEMDARILNFEERAPKSLGAKEDAIRKHLGISPVRYYQRLNQLIEDPTAIAKKPMLTARLRRLRDRRQAAWRSQH</sequence>
<dbReference type="Proteomes" id="UP000199065">
    <property type="component" value="Unassembled WGS sequence"/>
</dbReference>
<protein>
    <recommendedName>
        <fullName evidence="3">DUF3263 domain-containing protein</fullName>
    </recommendedName>
</protein>